<feature type="compositionally biased region" description="Low complexity" evidence="7">
    <location>
        <begin position="179"/>
        <end position="195"/>
    </location>
</feature>
<dbReference type="InterPro" id="IPR029030">
    <property type="entry name" value="Caspase-like_dom_sf"/>
</dbReference>
<dbReference type="GO" id="GO:0004197">
    <property type="term" value="F:cysteine-type endopeptidase activity"/>
    <property type="evidence" value="ECO:0007669"/>
    <property type="project" value="InterPro"/>
</dbReference>
<accession>A0AA88H9X4</accession>
<dbReference type="Proteomes" id="UP001187531">
    <property type="component" value="Unassembled WGS sequence"/>
</dbReference>
<feature type="domain" description="DRBM" evidence="8">
    <location>
        <begin position="53"/>
        <end position="86"/>
    </location>
</feature>
<dbReference type="PANTHER" id="PTHR47901">
    <property type="entry name" value="CASPASE RECRUITMENT DOMAIN-CONTAINING PROTEIN 18"/>
    <property type="match status" value="1"/>
</dbReference>
<evidence type="ECO:0000256" key="1">
    <source>
        <dbReference type="ARBA" id="ARBA00010134"/>
    </source>
</evidence>
<dbReference type="GO" id="GO:0003723">
    <property type="term" value="F:RNA binding"/>
    <property type="evidence" value="ECO:0007669"/>
    <property type="project" value="UniProtKB-UniRule"/>
</dbReference>
<dbReference type="Gene3D" id="3.30.160.20">
    <property type="match status" value="2"/>
</dbReference>
<dbReference type="PANTHER" id="PTHR47901:SF8">
    <property type="entry name" value="CASPASE-3"/>
    <property type="match status" value="1"/>
</dbReference>
<protein>
    <submittedName>
        <fullName evidence="11">Uncharacterized protein</fullName>
    </submittedName>
</protein>
<dbReference type="PROSITE" id="PS01121">
    <property type="entry name" value="CASPASE_HIS"/>
    <property type="match status" value="1"/>
</dbReference>
<dbReference type="SUPFAM" id="SSF52129">
    <property type="entry name" value="Caspase-like"/>
    <property type="match status" value="1"/>
</dbReference>
<dbReference type="InterPro" id="IPR001309">
    <property type="entry name" value="Pept_C14_p20"/>
</dbReference>
<organism evidence="11 12">
    <name type="scientific">Artemia franciscana</name>
    <name type="common">Brine shrimp</name>
    <name type="synonym">Artemia sanfranciscana</name>
    <dbReference type="NCBI Taxonomy" id="6661"/>
    <lineage>
        <taxon>Eukaryota</taxon>
        <taxon>Metazoa</taxon>
        <taxon>Ecdysozoa</taxon>
        <taxon>Arthropoda</taxon>
        <taxon>Crustacea</taxon>
        <taxon>Branchiopoda</taxon>
        <taxon>Anostraca</taxon>
        <taxon>Artemiidae</taxon>
        <taxon>Artemia</taxon>
    </lineage>
</organism>
<evidence type="ECO:0000259" key="8">
    <source>
        <dbReference type="PROSITE" id="PS50137"/>
    </source>
</evidence>
<proteinExistence type="inferred from homology"/>
<dbReference type="InterPro" id="IPR011600">
    <property type="entry name" value="Pept_C14_caspase"/>
</dbReference>
<name>A0AA88H9X4_ARTSF</name>
<dbReference type="InterPro" id="IPR015917">
    <property type="entry name" value="Pept_C14A"/>
</dbReference>
<keyword evidence="2" id="KW-0645">Protease</keyword>
<dbReference type="PROSITE" id="PS50208">
    <property type="entry name" value="CASPASE_P20"/>
    <property type="match status" value="1"/>
</dbReference>
<evidence type="ECO:0000313" key="12">
    <source>
        <dbReference type="Proteomes" id="UP001187531"/>
    </source>
</evidence>
<feature type="region of interest" description="Disordered" evidence="7">
    <location>
        <begin position="179"/>
        <end position="218"/>
    </location>
</feature>
<evidence type="ECO:0000313" key="11">
    <source>
        <dbReference type="EMBL" id="KAK2706399.1"/>
    </source>
</evidence>
<evidence type="ECO:0000259" key="9">
    <source>
        <dbReference type="PROSITE" id="PS50207"/>
    </source>
</evidence>
<dbReference type="SUPFAM" id="SSF54768">
    <property type="entry name" value="dsRNA-binding domain-like"/>
    <property type="match status" value="2"/>
</dbReference>
<evidence type="ECO:0000259" key="10">
    <source>
        <dbReference type="PROSITE" id="PS50208"/>
    </source>
</evidence>
<dbReference type="GO" id="GO:0006508">
    <property type="term" value="P:proteolysis"/>
    <property type="evidence" value="ECO:0007669"/>
    <property type="project" value="UniProtKB-KW"/>
</dbReference>
<evidence type="ECO:0000256" key="4">
    <source>
        <dbReference type="ARBA" id="ARBA00022801"/>
    </source>
</evidence>
<dbReference type="InterPro" id="IPR016129">
    <property type="entry name" value="Caspase_his_AS"/>
</dbReference>
<dbReference type="InterPro" id="IPR002138">
    <property type="entry name" value="Pept_C14_p10"/>
</dbReference>
<dbReference type="Pfam" id="PF00656">
    <property type="entry name" value="Peptidase_C14"/>
    <property type="match status" value="1"/>
</dbReference>
<keyword evidence="3" id="KW-0053">Apoptosis</keyword>
<dbReference type="PRINTS" id="PR00376">
    <property type="entry name" value="IL1BCENZYME"/>
</dbReference>
<dbReference type="PROSITE" id="PS50207">
    <property type="entry name" value="CASPASE_P10"/>
    <property type="match status" value="1"/>
</dbReference>
<dbReference type="GO" id="GO:0006915">
    <property type="term" value="P:apoptotic process"/>
    <property type="evidence" value="ECO:0007669"/>
    <property type="project" value="UniProtKB-KW"/>
</dbReference>
<evidence type="ECO:0000256" key="3">
    <source>
        <dbReference type="ARBA" id="ARBA00022703"/>
    </source>
</evidence>
<dbReference type="EMBL" id="JAVRJZ010000020">
    <property type="protein sequence ID" value="KAK2706399.1"/>
    <property type="molecule type" value="Genomic_DNA"/>
</dbReference>
<comment type="caution">
    <text evidence="11">The sequence shown here is derived from an EMBL/GenBank/DDBJ whole genome shotgun (WGS) entry which is preliminary data.</text>
</comment>
<keyword evidence="12" id="KW-1185">Reference proteome</keyword>
<sequence>MDDRFSMFPSLVFELPTDSSSPAGCLYEIDSKLRFKSSALPLGTPKGHYLHKCEVTKDGKTFTGMGTSNKEAKDDVASKVLRVFYSNLCSYKRQPGIIQILNYPNFCSSPADRLYAVDSTLTFTFYESSFTGALMGKGHICDVTKDGKTFTGMGASKMEAKNDVASKVLREFYSDFLASEDSSSSSDNRLISSISPPSDAKVLRLPPSMNPPGNQEQEEHLQNDLLEFNVTPASLYFYHMNSKNTKECYPVILNRKRGHVLIININYFEKSHQRTGSESDVLNLKKLFEKLNFIVTVKENLNADELRRDVKEFAQKTHHKDYSCCFVFIMSHGGPVGSNNSQWGIVCRDEVIIDIEKDVINILSNREAKHLIGKPRFIVINACRGNMEDTEVVILRPNNAHTSPTQLYKDSINESEDIRTRTFDDMAIVLSTVPGYASFRDPIDGTWLITSLCRVFSSRAFDKDVFTLFKLTDEELKHKTGPGSVVQTLDIQSRGMNKHLFLYPGL</sequence>
<dbReference type="AlphaFoldDB" id="A0AA88H9X4"/>
<dbReference type="CDD" id="cd00048">
    <property type="entry name" value="DSRM_SF"/>
    <property type="match status" value="1"/>
</dbReference>
<dbReference type="SMART" id="SM00115">
    <property type="entry name" value="CASc"/>
    <property type="match status" value="1"/>
</dbReference>
<dbReference type="InterPro" id="IPR014720">
    <property type="entry name" value="dsRBD_dom"/>
</dbReference>
<keyword evidence="5" id="KW-0694">RNA-binding</keyword>
<feature type="domain" description="Caspase family p20" evidence="10">
    <location>
        <begin position="256"/>
        <end position="387"/>
    </location>
</feature>
<dbReference type="Gene3D" id="3.40.50.1460">
    <property type="match status" value="1"/>
</dbReference>
<feature type="domain" description="DRBM" evidence="8">
    <location>
        <begin position="122"/>
        <end position="174"/>
    </location>
</feature>
<evidence type="ECO:0000256" key="6">
    <source>
        <dbReference type="RuleBase" id="RU003971"/>
    </source>
</evidence>
<dbReference type="InterPro" id="IPR002398">
    <property type="entry name" value="Pept_C14"/>
</dbReference>
<keyword evidence="4" id="KW-0378">Hydrolase</keyword>
<evidence type="ECO:0000256" key="7">
    <source>
        <dbReference type="SAM" id="MobiDB-lite"/>
    </source>
</evidence>
<comment type="similarity">
    <text evidence="1 6">Belongs to the peptidase C14A family.</text>
</comment>
<feature type="domain" description="Caspase family p10" evidence="9">
    <location>
        <begin position="425"/>
        <end position="504"/>
    </location>
</feature>
<evidence type="ECO:0000256" key="5">
    <source>
        <dbReference type="PROSITE-ProRule" id="PRU00266"/>
    </source>
</evidence>
<gene>
    <name evidence="11" type="ORF">QYM36_016443</name>
</gene>
<evidence type="ECO:0000256" key="2">
    <source>
        <dbReference type="ARBA" id="ARBA00022670"/>
    </source>
</evidence>
<dbReference type="PROSITE" id="PS50137">
    <property type="entry name" value="DS_RBD"/>
    <property type="match status" value="2"/>
</dbReference>
<reference evidence="11" key="1">
    <citation type="submission" date="2023-07" db="EMBL/GenBank/DDBJ databases">
        <title>Chromosome-level genome assembly of Artemia franciscana.</title>
        <authorList>
            <person name="Jo E."/>
        </authorList>
    </citation>
    <scope>NUCLEOTIDE SEQUENCE</scope>
    <source>
        <tissue evidence="11">Whole body</tissue>
    </source>
</reference>